<sequence length="249" mass="27778">MIVGKESVGKTCLLRRLLKEDIADVTSTDGVDIVVRRCKINIKNGKWIIGTEIDDDKLSRIRRALNPNAEDKDTQIMQVDKAKKTNSSQSDKMSTDKKETTTDAKVRMDKSTDINEASLMVKHEDLASETNVNHDKNKNSNEPVSFEIQEDLASDTKGHFYKNDDTSESASLVMPADLMSNVVSQSTENTSSNLYALCDLWDFAGQKEFYATHQAFLTSSAVYLVVADMKDDISKQGLNQCFADFQDIG</sequence>
<dbReference type="Gene3D" id="3.30.70.1390">
    <property type="entry name" value="ROC domain from the Parkinson's disease-associated leucine-rich repeat kinase 2"/>
    <property type="match status" value="2"/>
</dbReference>
<feature type="region of interest" description="Disordered" evidence="1">
    <location>
        <begin position="69"/>
        <end position="104"/>
    </location>
</feature>
<dbReference type="Proteomes" id="UP000596742">
    <property type="component" value="Unassembled WGS sequence"/>
</dbReference>
<evidence type="ECO:0000256" key="1">
    <source>
        <dbReference type="SAM" id="MobiDB-lite"/>
    </source>
</evidence>
<proteinExistence type="predicted"/>
<gene>
    <name evidence="2" type="ORF">MGAL_10B054264</name>
</gene>
<protein>
    <submittedName>
        <fullName evidence="2">Uncharacterized protein</fullName>
    </submittedName>
</protein>
<dbReference type="SUPFAM" id="SSF52540">
    <property type="entry name" value="P-loop containing nucleoside triphosphate hydrolases"/>
    <property type="match status" value="1"/>
</dbReference>
<organism evidence="2 3">
    <name type="scientific">Mytilus galloprovincialis</name>
    <name type="common">Mediterranean mussel</name>
    <dbReference type="NCBI Taxonomy" id="29158"/>
    <lineage>
        <taxon>Eukaryota</taxon>
        <taxon>Metazoa</taxon>
        <taxon>Spiralia</taxon>
        <taxon>Lophotrochozoa</taxon>
        <taxon>Mollusca</taxon>
        <taxon>Bivalvia</taxon>
        <taxon>Autobranchia</taxon>
        <taxon>Pteriomorphia</taxon>
        <taxon>Mytilida</taxon>
        <taxon>Mytiloidea</taxon>
        <taxon>Mytilidae</taxon>
        <taxon>Mytilinae</taxon>
        <taxon>Mytilus</taxon>
    </lineage>
</organism>
<dbReference type="InterPro" id="IPR027417">
    <property type="entry name" value="P-loop_NTPase"/>
</dbReference>
<feature type="non-terminal residue" evidence="2">
    <location>
        <position position="1"/>
    </location>
</feature>
<feature type="compositionally biased region" description="Basic and acidic residues" evidence="1">
    <location>
        <begin position="93"/>
        <end position="104"/>
    </location>
</feature>
<reference evidence="2" key="1">
    <citation type="submission" date="2018-11" db="EMBL/GenBank/DDBJ databases">
        <authorList>
            <person name="Alioto T."/>
            <person name="Alioto T."/>
        </authorList>
    </citation>
    <scope>NUCLEOTIDE SEQUENCE</scope>
</reference>
<keyword evidence="3" id="KW-1185">Reference proteome</keyword>
<evidence type="ECO:0000313" key="2">
    <source>
        <dbReference type="EMBL" id="VDI80119.1"/>
    </source>
</evidence>
<evidence type="ECO:0000313" key="3">
    <source>
        <dbReference type="Proteomes" id="UP000596742"/>
    </source>
</evidence>
<dbReference type="Pfam" id="PF08477">
    <property type="entry name" value="Roc"/>
    <property type="match status" value="1"/>
</dbReference>
<dbReference type="OrthoDB" id="6134087at2759"/>
<dbReference type="AlphaFoldDB" id="A0A8B6HI03"/>
<accession>A0A8B6HI03</accession>
<dbReference type="EMBL" id="UYJE01010144">
    <property type="protein sequence ID" value="VDI80119.1"/>
    <property type="molecule type" value="Genomic_DNA"/>
</dbReference>
<name>A0A8B6HI03_MYTGA</name>
<comment type="caution">
    <text evidence="2">The sequence shown here is derived from an EMBL/GenBank/DDBJ whole genome shotgun (WGS) entry which is preliminary data.</text>
</comment>